<evidence type="ECO:0000313" key="2">
    <source>
        <dbReference type="Proteomes" id="UP000035642"/>
    </source>
</evidence>
<organism evidence="2 3">
    <name type="scientific">Angiostrongylus cantonensis</name>
    <name type="common">Rat lungworm</name>
    <dbReference type="NCBI Taxonomy" id="6313"/>
    <lineage>
        <taxon>Eukaryota</taxon>
        <taxon>Metazoa</taxon>
        <taxon>Ecdysozoa</taxon>
        <taxon>Nematoda</taxon>
        <taxon>Chromadorea</taxon>
        <taxon>Rhabditida</taxon>
        <taxon>Rhabditina</taxon>
        <taxon>Rhabditomorpha</taxon>
        <taxon>Strongyloidea</taxon>
        <taxon>Metastrongylidae</taxon>
        <taxon>Angiostrongylus</taxon>
    </lineage>
</organism>
<reference evidence="3" key="2">
    <citation type="submission" date="2017-02" db="UniProtKB">
        <authorList>
            <consortium name="WormBaseParasite"/>
        </authorList>
    </citation>
    <scope>IDENTIFICATION</scope>
</reference>
<name>A0A0K0D975_ANGCA</name>
<dbReference type="InterPro" id="IPR006150">
    <property type="entry name" value="Cys_repeat_1"/>
</dbReference>
<dbReference type="AlphaFoldDB" id="A0A0K0D975"/>
<feature type="domain" description="EB" evidence="1">
    <location>
        <begin position="49"/>
        <end position="87"/>
    </location>
</feature>
<dbReference type="Pfam" id="PF01683">
    <property type="entry name" value="EB"/>
    <property type="match status" value="1"/>
</dbReference>
<dbReference type="Pfam" id="PF14625">
    <property type="entry name" value="Lustrin_cystein"/>
    <property type="match status" value="2"/>
</dbReference>
<sequence>MQSALATVSAPIRPLTTLSCLSMSSACADWRSVPNHTRVHGLRHLLVFEVQIGQRCAFNQQCIGGSSCEFDVCSCPPNTFDDGNGLCRSDGGPSGEQLCPLESDEAVYDTDYTEPINCRVKNCPAGSYCQLNQRLGQYFCCRPREDSGKSAEKCSNPSQSVIYKDGAPIDCLYSRCPANSHCEHSSTAQQYVCCG</sequence>
<dbReference type="PANTHER" id="PTHR46339">
    <property type="entry name" value="PROTEIN CBG15282-RELATED"/>
    <property type="match status" value="1"/>
</dbReference>
<dbReference type="WBParaSite" id="ACAC_0000665001-mRNA-1">
    <property type="protein sequence ID" value="ACAC_0000665001-mRNA-1"/>
    <property type="gene ID" value="ACAC_0000665001"/>
</dbReference>
<dbReference type="SMART" id="SM00289">
    <property type="entry name" value="WR1"/>
    <property type="match status" value="3"/>
</dbReference>
<proteinExistence type="predicted"/>
<evidence type="ECO:0000259" key="1">
    <source>
        <dbReference type="Pfam" id="PF01683"/>
    </source>
</evidence>
<dbReference type="PANTHER" id="PTHR46339:SF14">
    <property type="entry name" value="BPTI_KUNITZ INHIBITOR DOMAIN-CONTAINING PROTEIN"/>
    <property type="match status" value="1"/>
</dbReference>
<accession>A0A0K0D975</accession>
<protein>
    <submittedName>
        <fullName evidence="3">EB domain-containing protein</fullName>
    </submittedName>
</protein>
<evidence type="ECO:0000313" key="3">
    <source>
        <dbReference type="WBParaSite" id="ACAC_0000665001-mRNA-1"/>
    </source>
</evidence>
<reference evidence="2" key="1">
    <citation type="submission" date="2012-09" db="EMBL/GenBank/DDBJ databases">
        <authorList>
            <person name="Martin A.A."/>
        </authorList>
    </citation>
    <scope>NUCLEOTIDE SEQUENCE</scope>
</reference>
<dbReference type="Proteomes" id="UP000035642">
    <property type="component" value="Unassembled WGS sequence"/>
</dbReference>
<dbReference type="InterPro" id="IPR028150">
    <property type="entry name" value="Lustrin_cystein"/>
</dbReference>
<dbReference type="STRING" id="6313.A0A0K0D975"/>
<dbReference type="InterPro" id="IPR053014">
    <property type="entry name" value="Cuticle_assoc_divergent"/>
</dbReference>
<dbReference type="InterPro" id="IPR006149">
    <property type="entry name" value="EB_dom"/>
</dbReference>
<keyword evidence="2" id="KW-1185">Reference proteome</keyword>